<reference evidence="5 6" key="1">
    <citation type="submission" date="2016-06" db="EMBL/GenBank/DDBJ databases">
        <authorList>
            <person name="Kjaerup R.B."/>
            <person name="Dalgaard T.S."/>
            <person name="Juul-Madsen H.R."/>
        </authorList>
    </citation>
    <scope>NUCLEOTIDE SEQUENCE [LARGE SCALE GENOMIC DNA]</scope>
    <source>
        <strain evidence="5 6">DSM 43818</strain>
    </source>
</reference>
<evidence type="ECO:0000313" key="6">
    <source>
        <dbReference type="Proteomes" id="UP000199699"/>
    </source>
</evidence>
<feature type="region of interest" description="Disordered" evidence="4">
    <location>
        <begin position="14"/>
        <end position="45"/>
    </location>
</feature>
<dbReference type="AlphaFoldDB" id="A0A1C6SBA2"/>
<keyword evidence="6" id="KW-1185">Reference proteome</keyword>
<dbReference type="InterPro" id="IPR029063">
    <property type="entry name" value="SAM-dependent_MTases_sf"/>
</dbReference>
<dbReference type="InterPro" id="IPR050362">
    <property type="entry name" value="Cation-dep_OMT"/>
</dbReference>
<feature type="compositionally biased region" description="Polar residues" evidence="4">
    <location>
        <begin position="33"/>
        <end position="43"/>
    </location>
</feature>
<sequence length="267" mass="27665">MCRRGSPLASVIARGDARRSHGGTRGCARTGSPLGSQCPSPRTTRAARRCPIATVAGSGPSTTPAQHFAESYVTEDLVLRTARSLAREVGLDAVTPGAGAALRLLAAAGSARAVVEIGTGTGVSGVWLLRGMRADGVLTTIDVEVEHQRIARRIFAEAGFATGRTRIITGRALDVLPRLADGAYDLVFVDAEATGFHACVDAAQRLLRPGGVLALNGALAGGRIADPAARDVETVTVRETVKAIRESEHWVPALLPVGHGLLAAVKC</sequence>
<evidence type="ECO:0000256" key="3">
    <source>
        <dbReference type="ARBA" id="ARBA00022691"/>
    </source>
</evidence>
<evidence type="ECO:0000256" key="2">
    <source>
        <dbReference type="ARBA" id="ARBA00022679"/>
    </source>
</evidence>
<dbReference type="InterPro" id="IPR002935">
    <property type="entry name" value="SAM_O-MeTrfase"/>
</dbReference>
<dbReference type="GO" id="GO:0032259">
    <property type="term" value="P:methylation"/>
    <property type="evidence" value="ECO:0007669"/>
    <property type="project" value="UniProtKB-KW"/>
</dbReference>
<organism evidence="5 6">
    <name type="scientific">Micromonospora nigra</name>
    <dbReference type="NCBI Taxonomy" id="145857"/>
    <lineage>
        <taxon>Bacteria</taxon>
        <taxon>Bacillati</taxon>
        <taxon>Actinomycetota</taxon>
        <taxon>Actinomycetes</taxon>
        <taxon>Micromonosporales</taxon>
        <taxon>Micromonosporaceae</taxon>
        <taxon>Micromonospora</taxon>
    </lineage>
</organism>
<keyword evidence="1 5" id="KW-0489">Methyltransferase</keyword>
<accession>A0A1C6SBA2</accession>
<protein>
    <submittedName>
        <fullName evidence="5">Predicted O-methyltransferase YrrM</fullName>
    </submittedName>
</protein>
<keyword evidence="2 5" id="KW-0808">Transferase</keyword>
<dbReference type="GO" id="GO:0008757">
    <property type="term" value="F:S-adenosylmethionine-dependent methyltransferase activity"/>
    <property type="evidence" value="ECO:0007669"/>
    <property type="project" value="TreeGrafter"/>
</dbReference>
<dbReference type="GO" id="GO:0008171">
    <property type="term" value="F:O-methyltransferase activity"/>
    <property type="evidence" value="ECO:0007669"/>
    <property type="project" value="InterPro"/>
</dbReference>
<dbReference type="Gene3D" id="3.40.50.150">
    <property type="entry name" value="Vaccinia Virus protein VP39"/>
    <property type="match status" value="1"/>
</dbReference>
<dbReference type="EMBL" id="FMHT01000003">
    <property type="protein sequence ID" value="SCL26735.1"/>
    <property type="molecule type" value="Genomic_DNA"/>
</dbReference>
<evidence type="ECO:0000256" key="4">
    <source>
        <dbReference type="SAM" id="MobiDB-lite"/>
    </source>
</evidence>
<name>A0A1C6SBA2_9ACTN</name>
<evidence type="ECO:0000256" key="1">
    <source>
        <dbReference type="ARBA" id="ARBA00022603"/>
    </source>
</evidence>
<dbReference type="PANTHER" id="PTHR10509:SF85">
    <property type="entry name" value="O-METHYLTRANSFERASE RV1220C-RELATED"/>
    <property type="match status" value="1"/>
</dbReference>
<gene>
    <name evidence="5" type="ORF">GA0070616_3365</name>
</gene>
<dbReference type="PROSITE" id="PS51682">
    <property type="entry name" value="SAM_OMT_I"/>
    <property type="match status" value="1"/>
</dbReference>
<dbReference type="Pfam" id="PF01596">
    <property type="entry name" value="Methyltransf_3"/>
    <property type="match status" value="1"/>
</dbReference>
<dbReference type="CDD" id="cd02440">
    <property type="entry name" value="AdoMet_MTases"/>
    <property type="match status" value="1"/>
</dbReference>
<proteinExistence type="predicted"/>
<dbReference type="PANTHER" id="PTHR10509">
    <property type="entry name" value="O-METHYLTRANSFERASE-RELATED"/>
    <property type="match status" value="1"/>
</dbReference>
<keyword evidence="3" id="KW-0949">S-adenosyl-L-methionine</keyword>
<dbReference type="STRING" id="145857.GA0070616_3365"/>
<evidence type="ECO:0000313" key="5">
    <source>
        <dbReference type="EMBL" id="SCL26735.1"/>
    </source>
</evidence>
<dbReference type="Proteomes" id="UP000199699">
    <property type="component" value="Unassembled WGS sequence"/>
</dbReference>
<dbReference type="SUPFAM" id="SSF53335">
    <property type="entry name" value="S-adenosyl-L-methionine-dependent methyltransferases"/>
    <property type="match status" value="1"/>
</dbReference>